<comment type="caution">
    <text evidence="3">The sequence shown here is derived from an EMBL/GenBank/DDBJ whole genome shotgun (WGS) entry which is preliminary data.</text>
</comment>
<comment type="similarity">
    <text evidence="1 2">Belongs to the cytochrome P450 family.</text>
</comment>
<keyword evidence="2" id="KW-0479">Metal-binding</keyword>
<accession>A0ABW1A967</accession>
<keyword evidence="2" id="KW-0349">Heme</keyword>
<dbReference type="InterPro" id="IPR017972">
    <property type="entry name" value="Cyt_P450_CS"/>
</dbReference>
<dbReference type="InterPro" id="IPR036396">
    <property type="entry name" value="Cyt_P450_sf"/>
</dbReference>
<dbReference type="PANTHER" id="PTHR46696">
    <property type="entry name" value="P450, PUTATIVE (EUROFUNG)-RELATED"/>
    <property type="match status" value="1"/>
</dbReference>
<keyword evidence="2" id="KW-0408">Iron</keyword>
<reference evidence="4" key="1">
    <citation type="journal article" date="2019" name="Int. J. Syst. Evol. Microbiol.">
        <title>The Global Catalogue of Microorganisms (GCM) 10K type strain sequencing project: providing services to taxonomists for standard genome sequencing and annotation.</title>
        <authorList>
            <consortium name="The Broad Institute Genomics Platform"/>
            <consortium name="The Broad Institute Genome Sequencing Center for Infectious Disease"/>
            <person name="Wu L."/>
            <person name="Ma J."/>
        </authorList>
    </citation>
    <scope>NUCLEOTIDE SEQUENCE [LARGE SCALE GENOMIC DNA]</scope>
    <source>
        <strain evidence="4">KCTC 42087</strain>
    </source>
</reference>
<evidence type="ECO:0000313" key="4">
    <source>
        <dbReference type="Proteomes" id="UP001596074"/>
    </source>
</evidence>
<dbReference type="PRINTS" id="PR00463">
    <property type="entry name" value="EP450I"/>
</dbReference>
<dbReference type="InterPro" id="IPR001128">
    <property type="entry name" value="Cyt_P450"/>
</dbReference>
<keyword evidence="4" id="KW-1185">Reference proteome</keyword>
<protein>
    <submittedName>
        <fullName evidence="3">Cytochrome P450</fullName>
    </submittedName>
</protein>
<dbReference type="Pfam" id="PF00067">
    <property type="entry name" value="p450"/>
    <property type="match status" value="1"/>
</dbReference>
<dbReference type="Gene3D" id="1.10.630.10">
    <property type="entry name" value="Cytochrome P450"/>
    <property type="match status" value="1"/>
</dbReference>
<gene>
    <name evidence="3" type="ORF">ACFPZN_34820</name>
</gene>
<sequence>MTETRPAPAGPDLDRLVDGFDAYDHETAQHLFEVTDHARSRCPVSRSTAHGGYWLVTSYAEVREALGDPATYSSSHGVAFPHHQSLMMPPIDLDPPLQKDFRRLLNRHFSRAGITRYEDAIRRIAIETVESFAGRGAADLHADFAAPFTAEVLARVILHVDDDDLFGRAREVAAQISRNDPAQEGDKRARLEEIVEEILEQRLGSGVRHEDAIDALLYGEVDGRPLTRDERVGTLMILVMGGLSTTNAALTGVFRHAAETPGLEEHLRAEDWTRQELDEFLRFEPPVSSLSRTVMKDTVLGGRELKRGDVVLLHFAAANRDETVFDDPDELRLDREKNPHLSFGLGYHRCIGSNLGRMQIQIGAAELLARIEDIRLAEGAVLEREAGTGSGWTSLPVTFRRRGR</sequence>
<dbReference type="InterPro" id="IPR002401">
    <property type="entry name" value="Cyt_P450_E_grp-I"/>
</dbReference>
<dbReference type="RefSeq" id="WP_378286591.1">
    <property type="nucleotide sequence ID" value="NZ_JBHSON010000059.1"/>
</dbReference>
<proteinExistence type="inferred from homology"/>
<keyword evidence="2" id="KW-0560">Oxidoreductase</keyword>
<evidence type="ECO:0000256" key="1">
    <source>
        <dbReference type="ARBA" id="ARBA00010617"/>
    </source>
</evidence>
<dbReference type="PANTHER" id="PTHR46696:SF6">
    <property type="entry name" value="P450, PUTATIVE (EUROFUNG)-RELATED"/>
    <property type="match status" value="1"/>
</dbReference>
<evidence type="ECO:0000313" key="3">
    <source>
        <dbReference type="EMBL" id="MFC5750819.1"/>
    </source>
</evidence>
<evidence type="ECO:0000256" key="2">
    <source>
        <dbReference type="RuleBase" id="RU000461"/>
    </source>
</evidence>
<dbReference type="EMBL" id="JBHSON010000059">
    <property type="protein sequence ID" value="MFC5750819.1"/>
    <property type="molecule type" value="Genomic_DNA"/>
</dbReference>
<keyword evidence="2" id="KW-0503">Monooxygenase</keyword>
<organism evidence="3 4">
    <name type="scientific">Actinomadura rugatobispora</name>
    <dbReference type="NCBI Taxonomy" id="1994"/>
    <lineage>
        <taxon>Bacteria</taxon>
        <taxon>Bacillati</taxon>
        <taxon>Actinomycetota</taxon>
        <taxon>Actinomycetes</taxon>
        <taxon>Streptosporangiales</taxon>
        <taxon>Thermomonosporaceae</taxon>
        <taxon>Actinomadura</taxon>
    </lineage>
</organism>
<dbReference type="PROSITE" id="PS00086">
    <property type="entry name" value="CYTOCHROME_P450"/>
    <property type="match status" value="1"/>
</dbReference>
<dbReference type="SUPFAM" id="SSF48264">
    <property type="entry name" value="Cytochrome P450"/>
    <property type="match status" value="1"/>
</dbReference>
<dbReference type="Proteomes" id="UP001596074">
    <property type="component" value="Unassembled WGS sequence"/>
</dbReference>
<name>A0ABW1A967_9ACTN</name>